<evidence type="ECO:0000259" key="2">
    <source>
        <dbReference type="PROSITE" id="PS50002"/>
    </source>
</evidence>
<dbReference type="Proteomes" id="UP001329505">
    <property type="component" value="Unassembled WGS sequence"/>
</dbReference>
<dbReference type="EMBL" id="JAZDQQ010000022">
    <property type="protein sequence ID" value="MEE1882832.1"/>
    <property type="molecule type" value="Genomic_DNA"/>
</dbReference>
<reference evidence="5 7" key="1">
    <citation type="submission" date="2016-10" db="EMBL/GenBank/DDBJ databases">
        <authorList>
            <person name="de Groot N.N."/>
        </authorList>
    </citation>
    <scope>NUCLEOTIDE SEQUENCE [LARGE SCALE GENOMIC DNA]</scope>
    <source>
        <strain evidence="5 7">LMG 27941</strain>
    </source>
</reference>
<evidence type="ECO:0000313" key="9">
    <source>
        <dbReference type="Proteomes" id="UP001329505"/>
    </source>
</evidence>
<dbReference type="PROSITE" id="PS50002">
    <property type="entry name" value="SH3"/>
    <property type="match status" value="1"/>
</dbReference>
<dbReference type="SMART" id="SM00326">
    <property type="entry name" value="SH3"/>
    <property type="match status" value="2"/>
</dbReference>
<dbReference type="InterPro" id="IPR001452">
    <property type="entry name" value="SH3_domain"/>
</dbReference>
<dbReference type="EMBL" id="CP083803">
    <property type="protein sequence ID" value="UXZ44401.1"/>
    <property type="molecule type" value="Genomic_DNA"/>
</dbReference>
<reference evidence="6" key="3">
    <citation type="submission" date="2021-08" db="EMBL/GenBank/DDBJ databases">
        <authorList>
            <person name="Yaryura P.M."/>
            <person name="Bianco M.I."/>
            <person name="Morais C."/>
            <person name="Setubal J.C."/>
        </authorList>
    </citation>
    <scope>NUCLEOTIDE SEQUENCE</scope>
    <source>
        <strain evidence="6">AP1</strain>
    </source>
</reference>
<dbReference type="EMBL" id="FOEQ01000002">
    <property type="protein sequence ID" value="SEQ15567.1"/>
    <property type="molecule type" value="Genomic_DNA"/>
</dbReference>
<dbReference type="SUPFAM" id="SSF50044">
    <property type="entry name" value="SH3-domain"/>
    <property type="match status" value="2"/>
</dbReference>
<dbReference type="Pfam" id="PF07653">
    <property type="entry name" value="SH3_2"/>
    <property type="match status" value="1"/>
</dbReference>
<reference evidence="3 9" key="4">
    <citation type="submission" date="2024-01" db="EMBL/GenBank/DDBJ databases">
        <title>Unpublished Manusciprt.</title>
        <authorList>
            <person name="Duman M."/>
            <person name="Valdes E.G."/>
            <person name="Ajmi N."/>
            <person name="Altun S."/>
            <person name="Saticioglu I.B."/>
        </authorList>
    </citation>
    <scope>NUCLEOTIDE SEQUENCE [LARGE SCALE GENOMIC DNA]</scope>
    <source>
        <strain evidence="3 9">139P</strain>
    </source>
</reference>
<evidence type="ECO:0000256" key="1">
    <source>
        <dbReference type="ARBA" id="ARBA00022443"/>
    </source>
</evidence>
<dbReference type="RefSeq" id="WP_023631242.1">
    <property type="nucleotide sequence ID" value="NZ_CP009365.1"/>
</dbReference>
<accession>A0A1H9DQH9</accession>
<evidence type="ECO:0000313" key="4">
    <source>
        <dbReference type="EMBL" id="PYB84112.1"/>
    </source>
</evidence>
<evidence type="ECO:0000313" key="8">
    <source>
        <dbReference type="Proteomes" id="UP000247620"/>
    </source>
</evidence>
<evidence type="ECO:0000313" key="5">
    <source>
        <dbReference type="EMBL" id="SEQ15567.1"/>
    </source>
</evidence>
<evidence type="ECO:0000313" key="6">
    <source>
        <dbReference type="EMBL" id="UXZ44401.1"/>
    </source>
</evidence>
<dbReference type="AlphaFoldDB" id="A0A1H9DQH9"/>
<dbReference type="InterPro" id="IPR036028">
    <property type="entry name" value="SH3-like_dom_sf"/>
</dbReference>
<proteinExistence type="predicted"/>
<keyword evidence="9" id="KW-1185">Reference proteome</keyword>
<dbReference type="Proteomes" id="UP000199221">
    <property type="component" value="Unassembled WGS sequence"/>
</dbReference>
<reference evidence="4 8" key="2">
    <citation type="submission" date="2018-06" db="EMBL/GenBank/DDBJ databases">
        <title>Pseudomonas diversity within urban Lake Michigan freshwaters.</title>
        <authorList>
            <person name="Batrich M."/>
            <person name="Hatzopoulos T."/>
            <person name="Putonti C."/>
        </authorList>
    </citation>
    <scope>NUCLEOTIDE SEQUENCE [LARGE SCALE GENOMIC DNA]</scope>
    <source>
        <strain evidence="4 8">LBp-160603</strain>
    </source>
</reference>
<dbReference type="Proteomes" id="UP000247620">
    <property type="component" value="Unassembled WGS sequence"/>
</dbReference>
<keyword evidence="1" id="KW-0728">SH3 domain</keyword>
<dbReference type="KEGG" id="pmos:O165_006235"/>
<organism evidence="5 7">
    <name type="scientific">Pseudomonas soli</name>
    <dbReference type="NCBI Taxonomy" id="1306993"/>
    <lineage>
        <taxon>Bacteria</taxon>
        <taxon>Pseudomonadati</taxon>
        <taxon>Pseudomonadota</taxon>
        <taxon>Gammaproteobacteria</taxon>
        <taxon>Pseudomonadales</taxon>
        <taxon>Pseudomonadaceae</taxon>
        <taxon>Pseudomonas</taxon>
    </lineage>
</organism>
<dbReference type="EMBL" id="QJRO01000003">
    <property type="protein sequence ID" value="PYB84112.1"/>
    <property type="molecule type" value="Genomic_DNA"/>
</dbReference>
<protein>
    <submittedName>
        <fullName evidence="4">Ligand-binding protein SH3</fullName>
    </submittedName>
    <submittedName>
        <fullName evidence="3 5">SH3 domain-containing protein</fullName>
    </submittedName>
</protein>
<feature type="domain" description="SH3" evidence="2">
    <location>
        <begin position="1"/>
        <end position="63"/>
    </location>
</feature>
<evidence type="ECO:0000313" key="3">
    <source>
        <dbReference type="EMBL" id="MEE1882832.1"/>
    </source>
</evidence>
<dbReference type="InterPro" id="IPR014593">
    <property type="entry name" value="UCP034961_SH3_2"/>
</dbReference>
<dbReference type="Proteomes" id="UP001209279">
    <property type="component" value="Chromosome"/>
</dbReference>
<evidence type="ECO:0000313" key="7">
    <source>
        <dbReference type="Proteomes" id="UP000199221"/>
    </source>
</evidence>
<dbReference type="PIRSF" id="PIRSF034961">
    <property type="entry name" value="UCP034961_SH3_2"/>
    <property type="match status" value="1"/>
</dbReference>
<sequence length="117" mass="13247">MKYVVIETHRSEYPAPITFARGTLLEIGQRYEGDEQWEDWYLCSCQGQAAGWVPAQFIERLGVGRGRALEAYSAHELDVDPGQQLDSLRPLNGWAWCRRVSNGELGWVPLAKLRALA</sequence>
<gene>
    <name evidence="4" type="ORF">DMX07_06045</name>
    <name evidence="6" type="ORF">K7K07_20340</name>
    <name evidence="5" type="ORF">SAMN05216230_10268</name>
    <name evidence="3" type="ORF">V0R55_21960</name>
</gene>
<dbReference type="Gene3D" id="2.30.30.40">
    <property type="entry name" value="SH3 Domains"/>
    <property type="match status" value="1"/>
</dbReference>
<name>A0A1H9DQH9_9PSED</name>
<dbReference type="GeneID" id="93677351"/>